<protein>
    <submittedName>
        <fullName evidence="1">YD repeat-containing protein</fullName>
    </submittedName>
</protein>
<feature type="non-terminal residue" evidence="1">
    <location>
        <position position="33"/>
    </location>
</feature>
<feature type="non-terminal residue" evidence="1">
    <location>
        <position position="1"/>
    </location>
</feature>
<dbReference type="HOGENOM" id="CLU_3386495_0_0_6"/>
<sequence>NILLVNDASQPDRYCGNQRIEPINRYCYDTLYQ</sequence>
<dbReference type="AlphaFoldDB" id="F3G195"/>
<dbReference type="EMBL" id="AEAH01004600">
    <property type="protein sequence ID" value="EGH36237.1"/>
    <property type="molecule type" value="Genomic_DNA"/>
</dbReference>
<gene>
    <name evidence="1" type="ORF">PSYJA_47073</name>
</gene>
<evidence type="ECO:0000313" key="2">
    <source>
        <dbReference type="Proteomes" id="UP000004471"/>
    </source>
</evidence>
<name>F3G195_PSESX</name>
<proteinExistence type="predicted"/>
<comment type="caution">
    <text evidence="1">The sequence shown here is derived from an EMBL/GenBank/DDBJ whole genome shotgun (WGS) entry which is preliminary data.</text>
</comment>
<reference evidence="1 2" key="1">
    <citation type="journal article" date="2011" name="PLoS Pathog.">
        <title>Dynamic evolution of pathogenicity revealed by sequencing and comparative genomics of 19 Pseudomonas syringae isolates.</title>
        <authorList>
            <person name="Baltrus D.A."/>
            <person name="Nishimura M.T."/>
            <person name="Romanchuk A."/>
            <person name="Chang J.H."/>
            <person name="Mukhtar M.S."/>
            <person name="Cherkis K."/>
            <person name="Roach J."/>
            <person name="Grant S.R."/>
            <person name="Jones C.D."/>
            <person name="Dangl J.L."/>
        </authorList>
    </citation>
    <scope>NUCLEOTIDE SEQUENCE [LARGE SCALE GENOMIC DNA]</scope>
    <source>
        <strain evidence="2">M301072PT</strain>
    </source>
</reference>
<dbReference type="Proteomes" id="UP000004471">
    <property type="component" value="Unassembled WGS sequence"/>
</dbReference>
<evidence type="ECO:0000313" key="1">
    <source>
        <dbReference type="EMBL" id="EGH36237.1"/>
    </source>
</evidence>
<accession>F3G195</accession>
<organism evidence="1 2">
    <name type="scientific">Pseudomonas syringae pv. japonica str. M301072</name>
    <dbReference type="NCBI Taxonomy" id="629262"/>
    <lineage>
        <taxon>Bacteria</taxon>
        <taxon>Pseudomonadati</taxon>
        <taxon>Pseudomonadota</taxon>
        <taxon>Gammaproteobacteria</taxon>
        <taxon>Pseudomonadales</taxon>
        <taxon>Pseudomonadaceae</taxon>
        <taxon>Pseudomonas</taxon>
        <taxon>Pseudomonas syringae</taxon>
    </lineage>
</organism>